<accession>A0A2S8PTP8</accession>
<dbReference type="PANTHER" id="PTHR30007">
    <property type="entry name" value="PHP DOMAIN PROTEIN"/>
    <property type="match status" value="1"/>
</dbReference>
<organism evidence="1 2">
    <name type="scientific">Photorhabdus hindustanensis</name>
    <dbReference type="NCBI Taxonomy" id="2918802"/>
    <lineage>
        <taxon>Bacteria</taxon>
        <taxon>Pseudomonadati</taxon>
        <taxon>Pseudomonadota</taxon>
        <taxon>Gammaproteobacteria</taxon>
        <taxon>Enterobacterales</taxon>
        <taxon>Morganellaceae</taxon>
        <taxon>Photorhabdus</taxon>
    </lineage>
</organism>
<keyword evidence="2" id="KW-1185">Reference proteome</keyword>
<sequence length="313" mass="35023">MPKTQSGRAIPTQLTLPQFQKFILPHLVAPRRGPALKISNFKIFNYILMLLYLGCQWKMLPIDKGPDGRPEIHYTRVYASYRRWLTLGCFDSIFTGSVSLLHQGGMLDLAVIHGDGTTTTAKKGGDNIGFSGHKKMKGDKIVAFCDRNCNVLAPFVTAAGKQNESPLFREALPRLTSLAKALGLDLHGSVISLDGAYDCRANRKAIFNRGMVSNINENPRCRKTMKRGRKWMFNSLICVVNRIGRGYSFEALRAKILFTEGFQKVRNPHYQRQLISEGAMGKMPYYGVAENSPSKNYGVDISTLIYEIEAGHL</sequence>
<proteinExistence type="predicted"/>
<evidence type="ECO:0000313" key="1">
    <source>
        <dbReference type="EMBL" id="PQQ22139.1"/>
    </source>
</evidence>
<dbReference type="EMBL" id="PUWT01000147">
    <property type="protein sequence ID" value="PQQ22139.1"/>
    <property type="molecule type" value="Genomic_DNA"/>
</dbReference>
<gene>
    <name evidence="1" type="ORF">C6H66_24715</name>
</gene>
<comment type="caution">
    <text evidence="1">The sequence shown here is derived from an EMBL/GenBank/DDBJ whole genome shotgun (WGS) entry which is preliminary data.</text>
</comment>
<evidence type="ECO:0000313" key="2">
    <source>
        <dbReference type="Proteomes" id="UP000239550"/>
    </source>
</evidence>
<evidence type="ECO:0008006" key="3">
    <source>
        <dbReference type="Google" id="ProtNLM"/>
    </source>
</evidence>
<name>A0A2S8PTP8_9GAMM</name>
<dbReference type="Proteomes" id="UP000239550">
    <property type="component" value="Unassembled WGS sequence"/>
</dbReference>
<dbReference type="PANTHER" id="PTHR30007:SF0">
    <property type="entry name" value="TRANSPOSASE"/>
    <property type="match status" value="1"/>
</dbReference>
<dbReference type="AlphaFoldDB" id="A0A2S8PTP8"/>
<reference evidence="1 2" key="1">
    <citation type="submission" date="2018-02" db="EMBL/GenBank/DDBJ databases">
        <title>Five New Genomes of Indian Photorhabdus Isolates TSA.</title>
        <authorList>
            <person name="Dubay B."/>
            <person name="Somvanshi V.S."/>
        </authorList>
    </citation>
    <scope>NUCLEOTIDE SEQUENCE [LARGE SCALE GENOMIC DNA]</scope>
    <source>
        <strain evidence="1 2">H1</strain>
    </source>
</reference>
<protein>
    <recommendedName>
        <fullName evidence="3">Transposase</fullName>
    </recommendedName>
</protein>